<protein>
    <submittedName>
        <fullName evidence="1">Uncharacterized protein</fullName>
    </submittedName>
</protein>
<dbReference type="AlphaFoldDB" id="A0A2V2XUD0"/>
<dbReference type="VEuPathDB" id="TriTrypDB:TcCLB.511295.50"/>
<dbReference type="VEuPathDB" id="TriTrypDB:TCSYLVIO_006002"/>
<dbReference type="VEuPathDB" id="TriTrypDB:TcG_00143"/>
<organism evidence="1 2">
    <name type="scientific">Trypanosoma cruzi</name>
    <dbReference type="NCBI Taxonomy" id="5693"/>
    <lineage>
        <taxon>Eukaryota</taxon>
        <taxon>Discoba</taxon>
        <taxon>Euglenozoa</taxon>
        <taxon>Kinetoplastea</taxon>
        <taxon>Metakinetoplastina</taxon>
        <taxon>Trypanosomatida</taxon>
        <taxon>Trypanosomatidae</taxon>
        <taxon>Trypanosoma</taxon>
        <taxon>Schizotrypanum</taxon>
    </lineage>
</organism>
<evidence type="ECO:0000313" key="1">
    <source>
        <dbReference type="EMBL" id="PWV21694.1"/>
    </source>
</evidence>
<dbReference type="VEuPathDB" id="TriTrypDB:C4B63_4g515"/>
<dbReference type="EMBL" id="PRFC01000002">
    <property type="protein sequence ID" value="PWV21694.1"/>
    <property type="molecule type" value="Genomic_DNA"/>
</dbReference>
<dbReference type="Proteomes" id="UP000246078">
    <property type="component" value="Unassembled WGS sequence"/>
</dbReference>
<dbReference type="VEuPathDB" id="TriTrypDB:Tc_MARK_4709"/>
<gene>
    <name evidence="1" type="ORF">C3747_2g293</name>
</gene>
<dbReference type="VEuPathDB" id="TriTrypDB:C3747_2g293"/>
<comment type="caution">
    <text evidence="1">The sequence shown here is derived from an EMBL/GenBank/DDBJ whole genome shotgun (WGS) entry which is preliminary data.</text>
</comment>
<dbReference type="VEuPathDB" id="TriTrypDB:TcBrA4_0086450"/>
<dbReference type="VEuPathDB" id="TriTrypDB:ECC02_003194"/>
<reference evidence="1 2" key="1">
    <citation type="journal article" date="2018" name="Microb. Genom.">
        <title>Expanding an expanded genome: long-read sequencing of Trypanosoma cruzi.</title>
        <authorList>
            <person name="Berna L."/>
            <person name="Rodriguez M."/>
            <person name="Chiribao M.L."/>
            <person name="Parodi-Talice A."/>
            <person name="Pita S."/>
            <person name="Rijo G."/>
            <person name="Alvarez-Valin F."/>
            <person name="Robello C."/>
        </authorList>
    </citation>
    <scope>NUCLEOTIDE SEQUENCE [LARGE SCALE GENOMIC DNA]</scope>
    <source>
        <strain evidence="1 2">TCC</strain>
    </source>
</reference>
<dbReference type="VEuPathDB" id="TriTrypDB:TcCL_ESM10849"/>
<name>A0A2V2XUD0_TRYCR</name>
<sequence>MFRCFFWLSSKPTATRHRASQTAMRTAVYSTRETNRREAHADGGNALLASMYPAFKTKDLAQLLEKPLPSTANVLTIDGTAGEANSSASSILRFVITHNEEVSKLQNNPSTRTLFFCLFRPHWIKTMLTQMSSFSQVPSSNGTDLKMPLLSSWTPRSRPPPSLF</sequence>
<proteinExistence type="predicted"/>
<accession>A0A2V2XUD0</accession>
<evidence type="ECO:0000313" key="2">
    <source>
        <dbReference type="Proteomes" id="UP000246078"/>
    </source>
</evidence>
<dbReference type="VEuPathDB" id="TriTrypDB:BCY84_18524"/>
<dbReference type="VEuPathDB" id="TriTrypDB:TcCLB.506481.20"/>